<feature type="transmembrane region" description="Helical" evidence="6">
    <location>
        <begin position="237"/>
        <end position="255"/>
    </location>
</feature>
<evidence type="ECO:0000256" key="5">
    <source>
        <dbReference type="ARBA" id="ARBA00023136"/>
    </source>
</evidence>
<protein>
    <submittedName>
        <fullName evidence="7">Ribonuclease BN</fullName>
        <ecNumber evidence="7">3.1.13.1</ecNumber>
    </submittedName>
</protein>
<feature type="transmembrane region" description="Helical" evidence="6">
    <location>
        <begin position="211"/>
        <end position="231"/>
    </location>
</feature>
<keyword evidence="5 6" id="KW-0472">Membrane</keyword>
<feature type="transmembrane region" description="Helical" evidence="6">
    <location>
        <begin position="135"/>
        <end position="161"/>
    </location>
</feature>
<evidence type="ECO:0000256" key="4">
    <source>
        <dbReference type="ARBA" id="ARBA00022989"/>
    </source>
</evidence>
<evidence type="ECO:0000256" key="3">
    <source>
        <dbReference type="ARBA" id="ARBA00022692"/>
    </source>
</evidence>
<proteinExistence type="predicted"/>
<keyword evidence="2" id="KW-1003">Cell membrane</keyword>
<evidence type="ECO:0000256" key="6">
    <source>
        <dbReference type="SAM" id="Phobius"/>
    </source>
</evidence>
<evidence type="ECO:0000313" key="7">
    <source>
        <dbReference type="EMBL" id="APH55730.1"/>
    </source>
</evidence>
<dbReference type="PANTHER" id="PTHR30213:SF1">
    <property type="entry name" value="INNER MEMBRANE PROTEIN YHJD"/>
    <property type="match status" value="1"/>
</dbReference>
<keyword evidence="4 6" id="KW-1133">Transmembrane helix</keyword>
<feature type="transmembrane region" description="Helical" evidence="6">
    <location>
        <begin position="27"/>
        <end position="50"/>
    </location>
</feature>
<dbReference type="AlphaFoldDB" id="A0AAC9P9S7"/>
<dbReference type="GO" id="GO:0005886">
    <property type="term" value="C:plasma membrane"/>
    <property type="evidence" value="ECO:0007669"/>
    <property type="project" value="UniProtKB-SubCell"/>
</dbReference>
<dbReference type="Pfam" id="PF03631">
    <property type="entry name" value="Virul_fac_BrkB"/>
    <property type="match status" value="1"/>
</dbReference>
<evidence type="ECO:0000313" key="8">
    <source>
        <dbReference type="Proteomes" id="UP000182373"/>
    </source>
</evidence>
<keyword evidence="7" id="KW-0378">Hydrolase</keyword>
<dbReference type="GO" id="GO:0008859">
    <property type="term" value="F:exoribonuclease II activity"/>
    <property type="evidence" value="ECO:0007669"/>
    <property type="project" value="UniProtKB-EC"/>
</dbReference>
<accession>A0AAC9P9S7</accession>
<sequence length="289" mass="30302">MKRILAILKDAAEGYLADNCLSRGAAIAYYTVFSMSPVLVIVIAVAGTLFGEDAARGAIVSQLGGLMGKQAAEALQAMIASAGRHGAGPIATAIGIGTLLITASGVFGEIQATLNVIWRAEPPRSTVGQLVRVRLLSLGLVMTMGFLLMVSLVASAVLAAIGDWLDSFIPETRLLLQLANAGMSFLIIALIFGATYKILPDRVIAWRDVGMGAVTTALLFSVGKMLIGMYIGSSNAATSYGAAGALVIMLLWVYYSAQIFLFGAELTRAYSDDRHARRQAGVAPDTVKA</sequence>
<evidence type="ECO:0000256" key="1">
    <source>
        <dbReference type="ARBA" id="ARBA00004651"/>
    </source>
</evidence>
<reference evidence="8" key="1">
    <citation type="submission" date="2016-11" db="EMBL/GenBank/DDBJ databases">
        <title>Comparative genomic and phenotypic analysis of Granulibacter bethesdensis clinical isolates from patients with chronic granulomatous disease.</title>
        <authorList>
            <person name="Zarember K.A."/>
            <person name="Porcella S.F."/>
            <person name="Chu J."/>
            <person name="Ding L."/>
            <person name="Dahlstrom E."/>
            <person name="Barbian K."/>
            <person name="Martens C."/>
            <person name="Sykora L."/>
            <person name="Kramer S."/>
            <person name="Pettinato A.M."/>
            <person name="Hong H."/>
            <person name="Wald G."/>
            <person name="Berg L.J."/>
            <person name="Rogge L.S."/>
            <person name="Greenberg D.E."/>
            <person name="Falcone E.L."/>
            <person name="Neves J.F."/>
            <person name="Simoes M.J."/>
            <person name="Casal M."/>
            <person name="Rodriguez-Lopez F.C."/>
            <person name="Zelazny A."/>
            <person name="Gallin J.I."/>
            <person name="Holland S.M."/>
        </authorList>
    </citation>
    <scope>NUCLEOTIDE SEQUENCE [LARGE SCALE GENOMIC DNA]</scope>
    <source>
        <strain evidence="8">NIH9.1</strain>
    </source>
</reference>
<keyword evidence="3 6" id="KW-0812">Transmembrane</keyword>
<feature type="transmembrane region" description="Helical" evidence="6">
    <location>
        <begin position="181"/>
        <end position="199"/>
    </location>
</feature>
<evidence type="ECO:0000256" key="2">
    <source>
        <dbReference type="ARBA" id="ARBA00022475"/>
    </source>
</evidence>
<dbReference type="PIRSF" id="PIRSF035875">
    <property type="entry name" value="RNase_BN"/>
    <property type="match status" value="1"/>
</dbReference>
<organism evidence="7 8">
    <name type="scientific">Granulibacter bethesdensis</name>
    <dbReference type="NCBI Taxonomy" id="364410"/>
    <lineage>
        <taxon>Bacteria</taxon>
        <taxon>Pseudomonadati</taxon>
        <taxon>Pseudomonadota</taxon>
        <taxon>Alphaproteobacteria</taxon>
        <taxon>Acetobacterales</taxon>
        <taxon>Acetobacteraceae</taxon>
        <taxon>Granulibacter</taxon>
    </lineage>
</organism>
<dbReference type="RefSeq" id="WP_072573419.1">
    <property type="nucleotide sequence ID" value="NZ_CP018191.1"/>
</dbReference>
<dbReference type="EMBL" id="CP018191">
    <property type="protein sequence ID" value="APH55730.1"/>
    <property type="molecule type" value="Genomic_DNA"/>
</dbReference>
<dbReference type="EC" id="3.1.13.1" evidence="7"/>
<gene>
    <name evidence="7" type="ORF">GbCGDNIH9_2396</name>
</gene>
<comment type="subcellular location">
    <subcellularLocation>
        <location evidence="1">Cell membrane</location>
        <topology evidence="1">Multi-pass membrane protein</topology>
    </subcellularLocation>
</comment>
<dbReference type="InterPro" id="IPR017039">
    <property type="entry name" value="Virul_fac_BrkB"/>
</dbReference>
<dbReference type="Proteomes" id="UP000182373">
    <property type="component" value="Chromosome"/>
</dbReference>
<dbReference type="NCBIfam" id="TIGR00765">
    <property type="entry name" value="yihY_not_rbn"/>
    <property type="match status" value="1"/>
</dbReference>
<dbReference type="PANTHER" id="PTHR30213">
    <property type="entry name" value="INNER MEMBRANE PROTEIN YHJD"/>
    <property type="match status" value="1"/>
</dbReference>
<name>A0AAC9P9S7_9PROT</name>